<keyword evidence="3" id="KW-1185">Reference proteome</keyword>
<dbReference type="SUPFAM" id="SSF52833">
    <property type="entry name" value="Thioredoxin-like"/>
    <property type="match status" value="1"/>
</dbReference>
<protein>
    <recommendedName>
        <fullName evidence="1">Glutaredoxin domain-containing protein</fullName>
    </recommendedName>
</protein>
<dbReference type="OrthoDB" id="423313at2759"/>
<gene>
    <name evidence="2" type="primary">100635502</name>
</gene>
<feature type="domain" description="Glutaredoxin" evidence="1">
    <location>
        <begin position="51"/>
        <end position="117"/>
    </location>
</feature>
<organism evidence="2">
    <name type="scientific">Amphimedon queenslandica</name>
    <name type="common">Sponge</name>
    <dbReference type="NCBI Taxonomy" id="400682"/>
    <lineage>
        <taxon>Eukaryota</taxon>
        <taxon>Metazoa</taxon>
        <taxon>Porifera</taxon>
        <taxon>Demospongiae</taxon>
        <taxon>Heteroscleromorpha</taxon>
        <taxon>Haplosclerida</taxon>
        <taxon>Niphatidae</taxon>
        <taxon>Amphimedon</taxon>
    </lineage>
</organism>
<dbReference type="Gene3D" id="3.40.30.10">
    <property type="entry name" value="Glutaredoxin"/>
    <property type="match status" value="1"/>
</dbReference>
<name>A0A1X7SNT2_AMPQE</name>
<reference evidence="3" key="1">
    <citation type="journal article" date="2010" name="Nature">
        <title>The Amphimedon queenslandica genome and the evolution of animal complexity.</title>
        <authorList>
            <person name="Srivastava M."/>
            <person name="Simakov O."/>
            <person name="Chapman J."/>
            <person name="Fahey B."/>
            <person name="Gauthier M.E."/>
            <person name="Mitros T."/>
            <person name="Richards G.S."/>
            <person name="Conaco C."/>
            <person name="Dacre M."/>
            <person name="Hellsten U."/>
            <person name="Larroux C."/>
            <person name="Putnam N.H."/>
            <person name="Stanke M."/>
            <person name="Adamska M."/>
            <person name="Darling A."/>
            <person name="Degnan S.M."/>
            <person name="Oakley T.H."/>
            <person name="Plachetzki D.C."/>
            <person name="Zhai Y."/>
            <person name="Adamski M."/>
            <person name="Calcino A."/>
            <person name="Cummins S.F."/>
            <person name="Goodstein D.M."/>
            <person name="Harris C."/>
            <person name="Jackson D.J."/>
            <person name="Leys S.P."/>
            <person name="Shu S."/>
            <person name="Woodcroft B.J."/>
            <person name="Vervoort M."/>
            <person name="Kosik K.S."/>
            <person name="Manning G."/>
            <person name="Degnan B.M."/>
            <person name="Rokhsar D.S."/>
        </authorList>
    </citation>
    <scope>NUCLEOTIDE SEQUENCE [LARGE SCALE GENOMIC DNA]</scope>
</reference>
<dbReference type="Proteomes" id="UP000007879">
    <property type="component" value="Unassembled WGS sequence"/>
</dbReference>
<dbReference type="PROSITE" id="PS51354">
    <property type="entry name" value="GLUTAREDOXIN_2"/>
    <property type="match status" value="1"/>
</dbReference>
<evidence type="ECO:0000313" key="2">
    <source>
        <dbReference type="EnsemblMetazoa" id="Aqu2.1.03760_001"/>
    </source>
</evidence>
<dbReference type="AlphaFoldDB" id="A0A1X7SNT2"/>
<dbReference type="FunCoup" id="A0A1X7SNT2">
    <property type="interactions" value="26"/>
</dbReference>
<dbReference type="EnsemblMetazoa" id="XM_003391788.2">
    <property type="protein sequence ID" value="XP_003391836.1"/>
    <property type="gene ID" value="LOC100635502"/>
</dbReference>
<dbReference type="Pfam" id="PF23733">
    <property type="entry name" value="GRXCR1-2_C"/>
    <property type="match status" value="1"/>
</dbReference>
<dbReference type="Pfam" id="PF00462">
    <property type="entry name" value="Glutaredoxin"/>
    <property type="match status" value="1"/>
</dbReference>
<reference evidence="2" key="2">
    <citation type="submission" date="2017-05" db="UniProtKB">
        <authorList>
            <consortium name="EnsemblMetazoa"/>
        </authorList>
    </citation>
    <scope>IDENTIFICATION</scope>
</reference>
<dbReference type="KEGG" id="aqu:100635502"/>
<dbReference type="PANTHER" id="PTHR46990:SF1">
    <property type="entry name" value="GLUTAREDOXIN DOMAIN-CONTAINING CYSTEINE-RICH PROTEIN 1"/>
    <property type="match status" value="1"/>
</dbReference>
<dbReference type="InterPro" id="IPR042797">
    <property type="entry name" value="GRXCR1"/>
</dbReference>
<dbReference type="GO" id="GO:0007605">
    <property type="term" value="P:sensory perception of sound"/>
    <property type="evidence" value="ECO:0007669"/>
    <property type="project" value="InterPro"/>
</dbReference>
<sequence length="198" mass="22234">MSSDAGKQEKGNIITSEGAVIGVKNKVRDGLAAFEGKEATQWMQIEESKIIVYTTSFSGVRRAHEDCKYILGIFHNHRVKVEERDVYASQSYHRELEKRLKGSDFSLPQVFINGQHIGDKEMVDELNEIGELKKMLQEFPKINTSISCQICGGYDFIPCIKCGGSKNSVFNNFTSEFRALKCTACDENGLQPCPHCKN</sequence>
<dbReference type="STRING" id="400682.A0A1X7SNT2"/>
<dbReference type="InParanoid" id="A0A1X7SNT2"/>
<dbReference type="PANTHER" id="PTHR46990">
    <property type="entry name" value="GLUTAREDOXIN DOMAIN-CONTAINING CYSTEINE-RICH PROTEIN 1"/>
    <property type="match status" value="1"/>
</dbReference>
<dbReference type="EnsemblMetazoa" id="Aqu2.1.03760_001">
    <property type="protein sequence ID" value="Aqu2.1.03760_001"/>
    <property type="gene ID" value="Aqu2.1.03760"/>
</dbReference>
<dbReference type="InterPro" id="IPR036249">
    <property type="entry name" value="Thioredoxin-like_sf"/>
</dbReference>
<evidence type="ECO:0000313" key="3">
    <source>
        <dbReference type="Proteomes" id="UP000007879"/>
    </source>
</evidence>
<proteinExistence type="predicted"/>
<evidence type="ECO:0000259" key="1">
    <source>
        <dbReference type="Pfam" id="PF00462"/>
    </source>
</evidence>
<dbReference type="InterPro" id="IPR002109">
    <property type="entry name" value="Glutaredoxin"/>
</dbReference>
<accession>A0A1X7SNT2</accession>